<dbReference type="Proteomes" id="UP000604825">
    <property type="component" value="Unassembled WGS sequence"/>
</dbReference>
<evidence type="ECO:0000313" key="2">
    <source>
        <dbReference type="Proteomes" id="UP000604825"/>
    </source>
</evidence>
<reference evidence="1" key="1">
    <citation type="submission" date="2020-10" db="EMBL/GenBank/DDBJ databases">
        <authorList>
            <person name="Han B."/>
            <person name="Lu T."/>
            <person name="Zhao Q."/>
            <person name="Huang X."/>
            <person name="Zhao Y."/>
        </authorList>
    </citation>
    <scope>NUCLEOTIDE SEQUENCE</scope>
</reference>
<gene>
    <name evidence="1" type="ORF">NCGR_LOCUS23183</name>
</gene>
<sequence>MELCRYLQRMERLLSQRMGPQGEQNAGTFSVRIDDSQWSCADTIVAKLAVALAPMPFEGLQDRFVAATSGVFPDNQEREDRGGLCPCHVGVIPNSPCRHYTDDWHDDVSKDELDSEIPPGEETRYGYIMGMIDTCSL</sequence>
<accession>A0A811NZM7</accession>
<comment type="caution">
    <text evidence="1">The sequence shown here is derived from an EMBL/GenBank/DDBJ whole genome shotgun (WGS) entry which is preliminary data.</text>
</comment>
<dbReference type="AlphaFoldDB" id="A0A811NZM7"/>
<keyword evidence="2" id="KW-1185">Reference proteome</keyword>
<protein>
    <submittedName>
        <fullName evidence="1">Uncharacterized protein</fullName>
    </submittedName>
</protein>
<dbReference type="EMBL" id="CAJGYO010000006">
    <property type="protein sequence ID" value="CAD6234753.1"/>
    <property type="molecule type" value="Genomic_DNA"/>
</dbReference>
<proteinExistence type="predicted"/>
<name>A0A811NZM7_9POAL</name>
<evidence type="ECO:0000313" key="1">
    <source>
        <dbReference type="EMBL" id="CAD6234753.1"/>
    </source>
</evidence>
<organism evidence="1 2">
    <name type="scientific">Miscanthus lutarioriparius</name>
    <dbReference type="NCBI Taxonomy" id="422564"/>
    <lineage>
        <taxon>Eukaryota</taxon>
        <taxon>Viridiplantae</taxon>
        <taxon>Streptophyta</taxon>
        <taxon>Embryophyta</taxon>
        <taxon>Tracheophyta</taxon>
        <taxon>Spermatophyta</taxon>
        <taxon>Magnoliopsida</taxon>
        <taxon>Liliopsida</taxon>
        <taxon>Poales</taxon>
        <taxon>Poaceae</taxon>
        <taxon>PACMAD clade</taxon>
        <taxon>Panicoideae</taxon>
        <taxon>Andropogonodae</taxon>
        <taxon>Andropogoneae</taxon>
        <taxon>Saccharinae</taxon>
        <taxon>Miscanthus</taxon>
    </lineage>
</organism>